<dbReference type="EMBL" id="JAULSW010000003">
    <property type="protein sequence ID" value="KAK3387843.1"/>
    <property type="molecule type" value="Genomic_DNA"/>
</dbReference>
<reference evidence="2" key="1">
    <citation type="journal article" date="2023" name="Mol. Phylogenet. Evol.">
        <title>Genome-scale phylogeny and comparative genomics of the fungal order Sordariales.</title>
        <authorList>
            <person name="Hensen N."/>
            <person name="Bonometti L."/>
            <person name="Westerberg I."/>
            <person name="Brannstrom I.O."/>
            <person name="Guillou S."/>
            <person name="Cros-Aarteil S."/>
            <person name="Calhoun S."/>
            <person name="Haridas S."/>
            <person name="Kuo A."/>
            <person name="Mondo S."/>
            <person name="Pangilinan J."/>
            <person name="Riley R."/>
            <person name="LaButti K."/>
            <person name="Andreopoulos B."/>
            <person name="Lipzen A."/>
            <person name="Chen C."/>
            <person name="Yan M."/>
            <person name="Daum C."/>
            <person name="Ng V."/>
            <person name="Clum A."/>
            <person name="Steindorff A."/>
            <person name="Ohm R.A."/>
            <person name="Martin F."/>
            <person name="Silar P."/>
            <person name="Natvig D.O."/>
            <person name="Lalanne C."/>
            <person name="Gautier V."/>
            <person name="Ament-Velasquez S.L."/>
            <person name="Kruys A."/>
            <person name="Hutchinson M.I."/>
            <person name="Powell A.J."/>
            <person name="Barry K."/>
            <person name="Miller A.N."/>
            <person name="Grigoriev I.V."/>
            <person name="Debuchy R."/>
            <person name="Gladieux P."/>
            <person name="Hiltunen Thoren M."/>
            <person name="Johannesson H."/>
        </authorList>
    </citation>
    <scope>NUCLEOTIDE SEQUENCE</scope>
    <source>
        <strain evidence="2">CBS 232.78</strain>
    </source>
</reference>
<dbReference type="AlphaFoldDB" id="A0AAE0NU91"/>
<sequence>MSGHDVQLEVERWRSTFEAYKKEYESLLEETQALTGRMEAEIARHVTAVKLLFHRRDLLVTSAYESLANLAHEILQQQDTNSRTHHVPSLPFVVDRFRSLAEDSQRVGETSNQVGYVEGTQKMDEAKLKLLEQIKGLEQRRLVDMNFLQDVIAAAEYTFGGEQKKYEGVRAMLSVQEAPRDSLTKYQTDMLSQDVENARHSADAAQDRLTRLRSVWDDYQFLLNCDLAGLFDKLREIGNQMCVNYKNTDETARITYNDSWHAVSLLQKHLTRDAGKQATRDAVLRHIFAMIYMGDDIFDPDETGYSFKVAIVNAVGEKLGEDKVEELRHERILLA</sequence>
<proteinExistence type="predicted"/>
<organism evidence="2 3">
    <name type="scientific">Podospora didyma</name>
    <dbReference type="NCBI Taxonomy" id="330526"/>
    <lineage>
        <taxon>Eukaryota</taxon>
        <taxon>Fungi</taxon>
        <taxon>Dikarya</taxon>
        <taxon>Ascomycota</taxon>
        <taxon>Pezizomycotina</taxon>
        <taxon>Sordariomycetes</taxon>
        <taxon>Sordariomycetidae</taxon>
        <taxon>Sordariales</taxon>
        <taxon>Podosporaceae</taxon>
        <taxon>Podospora</taxon>
    </lineage>
</organism>
<keyword evidence="1" id="KW-0175">Coiled coil</keyword>
<reference evidence="2" key="2">
    <citation type="submission" date="2023-06" db="EMBL/GenBank/DDBJ databases">
        <authorList>
            <consortium name="Lawrence Berkeley National Laboratory"/>
            <person name="Haridas S."/>
            <person name="Hensen N."/>
            <person name="Bonometti L."/>
            <person name="Westerberg I."/>
            <person name="Brannstrom I.O."/>
            <person name="Guillou S."/>
            <person name="Cros-Aarteil S."/>
            <person name="Calhoun S."/>
            <person name="Kuo A."/>
            <person name="Mondo S."/>
            <person name="Pangilinan J."/>
            <person name="Riley R."/>
            <person name="LaButti K."/>
            <person name="Andreopoulos B."/>
            <person name="Lipzen A."/>
            <person name="Chen C."/>
            <person name="Yanf M."/>
            <person name="Daum C."/>
            <person name="Ng V."/>
            <person name="Clum A."/>
            <person name="Steindorff A."/>
            <person name="Ohm R."/>
            <person name="Martin F."/>
            <person name="Silar P."/>
            <person name="Natvig D."/>
            <person name="Lalanne C."/>
            <person name="Gautier V."/>
            <person name="Ament-velasquez S.L."/>
            <person name="Kruys A."/>
            <person name="Hutchinson M.I."/>
            <person name="Powell A.J."/>
            <person name="Barry K."/>
            <person name="Miller A.N."/>
            <person name="Grigoriev I.V."/>
            <person name="Debuchy R."/>
            <person name="Gladieux P."/>
            <person name="Thoren M.H."/>
            <person name="Johannesson H."/>
        </authorList>
    </citation>
    <scope>NUCLEOTIDE SEQUENCE</scope>
    <source>
        <strain evidence="2">CBS 232.78</strain>
    </source>
</reference>
<accession>A0AAE0NU91</accession>
<feature type="coiled-coil region" evidence="1">
    <location>
        <begin position="10"/>
        <end position="37"/>
    </location>
</feature>
<protein>
    <submittedName>
        <fullName evidence="2">Uncharacterized protein</fullName>
    </submittedName>
</protein>
<name>A0AAE0NU91_9PEZI</name>
<evidence type="ECO:0000256" key="1">
    <source>
        <dbReference type="SAM" id="Coils"/>
    </source>
</evidence>
<evidence type="ECO:0000313" key="3">
    <source>
        <dbReference type="Proteomes" id="UP001285441"/>
    </source>
</evidence>
<keyword evidence="3" id="KW-1185">Reference proteome</keyword>
<evidence type="ECO:0000313" key="2">
    <source>
        <dbReference type="EMBL" id="KAK3387843.1"/>
    </source>
</evidence>
<dbReference type="Proteomes" id="UP001285441">
    <property type="component" value="Unassembled WGS sequence"/>
</dbReference>
<gene>
    <name evidence="2" type="ORF">B0H63DRAFT_559290</name>
</gene>
<comment type="caution">
    <text evidence="2">The sequence shown here is derived from an EMBL/GenBank/DDBJ whole genome shotgun (WGS) entry which is preliminary data.</text>
</comment>